<dbReference type="SMART" id="SM00516">
    <property type="entry name" value="SEC14"/>
    <property type="match status" value="1"/>
</dbReference>
<reference evidence="1" key="2">
    <citation type="submission" date="2018-02" db="UniProtKB">
        <authorList>
            <consortium name="EnsemblMetazoa"/>
        </authorList>
    </citation>
    <scope>IDENTIFICATION</scope>
</reference>
<dbReference type="PROSITE" id="PS50191">
    <property type="entry name" value="CRAL_TRIO"/>
    <property type="match status" value="1"/>
</dbReference>
<dbReference type="EnsemblMetazoa" id="OVOC8752.1">
    <property type="protein sequence ID" value="OVOC8752.1"/>
    <property type="gene ID" value="WBGene00245561"/>
</dbReference>
<evidence type="ECO:0000313" key="2">
    <source>
        <dbReference type="Proteomes" id="UP000024404"/>
    </source>
</evidence>
<keyword evidence="2" id="KW-1185">Reference proteome</keyword>
<dbReference type="GO" id="GO:0005737">
    <property type="term" value="C:cytoplasm"/>
    <property type="evidence" value="ECO:0007669"/>
    <property type="project" value="TreeGrafter"/>
</dbReference>
<accession>A0A2K6WIE6</accession>
<dbReference type="InterPro" id="IPR051064">
    <property type="entry name" value="SEC14/CRAL-TRIO_domain"/>
</dbReference>
<dbReference type="PANTHER" id="PTHR23324">
    <property type="entry name" value="SEC14 RELATED PROTEIN"/>
    <property type="match status" value="1"/>
</dbReference>
<dbReference type="PANTHER" id="PTHR23324:SF87">
    <property type="entry name" value="CRAL-TRIO DOMAIN-CONTAINING PROTEIN C34C12.6"/>
    <property type="match status" value="1"/>
</dbReference>
<dbReference type="SUPFAM" id="SSF52087">
    <property type="entry name" value="CRAL/TRIO domain"/>
    <property type="match status" value="1"/>
</dbReference>
<sequence>MPAKFQSPPPASIHECALIEQLRNKLTDELPDGIPDDLNTDLNLLRWIRGFDANFDKITKNFYTYVESRRAAGFDVSDLPEKFFDLPNIKRFLPYIAASRLNDRLWLDERNAFLFVERAWSQPKEFVKAIRCSDYLLHCFGYSEVLLQLILRREKKQSAAKGLVQFIVFFDAATLNLIDYLNPMSAQIKFWQMRSELWQNWYPEMVQKIYLVNPPRLISTLWKVVGIFLKKENLERIEIIGNHKDLQNDLPAWFIPREYAGEFVNDVQPYDETGVSIRRKIVPDDYIKSHDLCQSKGIDRPKSRRKEISAGAVFVESIILPDDHTKLLWNFTCSTDVEFTIYNKKKRFLYPRLHLFTLKVPEEGILENLTPNSEYFLEFRVTTSYFNARLDYYIYSTL</sequence>
<dbReference type="InterPro" id="IPR036865">
    <property type="entry name" value="CRAL-TRIO_dom_sf"/>
</dbReference>
<dbReference type="STRING" id="6282.A0A2K6WIE6"/>
<protein>
    <submittedName>
        <fullName evidence="1">CRAL-TRIO domain-containing protein</fullName>
    </submittedName>
</protein>
<proteinExistence type="predicted"/>
<dbReference type="Gene3D" id="3.40.525.10">
    <property type="entry name" value="CRAL-TRIO lipid binding domain"/>
    <property type="match status" value="1"/>
</dbReference>
<dbReference type="InterPro" id="IPR001251">
    <property type="entry name" value="CRAL-TRIO_dom"/>
</dbReference>
<reference evidence="2" key="1">
    <citation type="submission" date="2013-10" db="EMBL/GenBank/DDBJ databases">
        <title>Genome sequencing of Onchocerca volvulus.</title>
        <authorList>
            <person name="Cotton J."/>
            <person name="Tsai J."/>
            <person name="Stanley E."/>
            <person name="Tracey A."/>
            <person name="Holroyd N."/>
            <person name="Lustigman S."/>
            <person name="Berriman M."/>
        </authorList>
    </citation>
    <scope>NUCLEOTIDE SEQUENCE</scope>
</reference>
<organism evidence="1 2">
    <name type="scientific">Onchocerca volvulus</name>
    <dbReference type="NCBI Taxonomy" id="6282"/>
    <lineage>
        <taxon>Eukaryota</taxon>
        <taxon>Metazoa</taxon>
        <taxon>Ecdysozoa</taxon>
        <taxon>Nematoda</taxon>
        <taxon>Chromadorea</taxon>
        <taxon>Rhabditida</taxon>
        <taxon>Spirurina</taxon>
        <taxon>Spiruromorpha</taxon>
        <taxon>Filarioidea</taxon>
        <taxon>Onchocercidae</taxon>
        <taxon>Onchocerca</taxon>
    </lineage>
</organism>
<dbReference type="AlphaFoldDB" id="A0A2K6WIE6"/>
<dbReference type="OMA" id="FLFVERA"/>
<evidence type="ECO:0000313" key="1">
    <source>
        <dbReference type="EnsemblMetazoa" id="OVOC8752.1"/>
    </source>
</evidence>
<dbReference type="CDD" id="cd00170">
    <property type="entry name" value="SEC14"/>
    <property type="match status" value="1"/>
</dbReference>
<dbReference type="Pfam" id="PF00650">
    <property type="entry name" value="CRAL_TRIO"/>
    <property type="match status" value="1"/>
</dbReference>
<dbReference type="Proteomes" id="UP000024404">
    <property type="component" value="Unassembled WGS sequence"/>
</dbReference>
<name>A0A2K6WIE6_ONCVO</name>
<dbReference type="Gene3D" id="2.60.120.680">
    <property type="entry name" value="GOLD domain"/>
    <property type="match status" value="1"/>
</dbReference>
<dbReference type="EMBL" id="CMVM020000250">
    <property type="status" value="NOT_ANNOTATED_CDS"/>
    <property type="molecule type" value="Genomic_DNA"/>
</dbReference>